<dbReference type="AlphaFoldDB" id="X1EME5"/>
<protein>
    <submittedName>
        <fullName evidence="1">Uncharacterized protein</fullName>
    </submittedName>
</protein>
<dbReference type="EMBL" id="BART01039013">
    <property type="protein sequence ID" value="GAH09833.1"/>
    <property type="molecule type" value="Genomic_DNA"/>
</dbReference>
<name>X1EME5_9ZZZZ</name>
<proteinExistence type="predicted"/>
<feature type="non-terminal residue" evidence="1">
    <location>
        <position position="1"/>
    </location>
</feature>
<gene>
    <name evidence="1" type="ORF">S01H4_64371</name>
</gene>
<reference evidence="1" key="1">
    <citation type="journal article" date="2014" name="Front. Microbiol.">
        <title>High frequency of phylogenetically diverse reductive dehalogenase-homologous genes in deep subseafloor sedimentary metagenomes.</title>
        <authorList>
            <person name="Kawai M."/>
            <person name="Futagami T."/>
            <person name="Toyoda A."/>
            <person name="Takaki Y."/>
            <person name="Nishi S."/>
            <person name="Hori S."/>
            <person name="Arai W."/>
            <person name="Tsubouchi T."/>
            <person name="Morono Y."/>
            <person name="Uchiyama I."/>
            <person name="Ito T."/>
            <person name="Fujiyama A."/>
            <person name="Inagaki F."/>
            <person name="Takami H."/>
        </authorList>
    </citation>
    <scope>NUCLEOTIDE SEQUENCE</scope>
    <source>
        <strain evidence="1">Expedition CK06-06</strain>
    </source>
</reference>
<accession>X1EME5</accession>
<organism evidence="1">
    <name type="scientific">marine sediment metagenome</name>
    <dbReference type="NCBI Taxonomy" id="412755"/>
    <lineage>
        <taxon>unclassified sequences</taxon>
        <taxon>metagenomes</taxon>
        <taxon>ecological metagenomes</taxon>
    </lineage>
</organism>
<comment type="caution">
    <text evidence="1">The sequence shown here is derived from an EMBL/GenBank/DDBJ whole genome shotgun (WGS) entry which is preliminary data.</text>
</comment>
<evidence type="ECO:0000313" key="1">
    <source>
        <dbReference type="EMBL" id="GAH09833.1"/>
    </source>
</evidence>
<sequence>NASDEQNPTGLTVTADAGTVSEVDWARTATGRSMLWNPAGAVADVLLYHYDFSEALASEYYGRYHAYLRVEQVGGAVDDFSFYAVLTYSLRSMELLPVVFAL</sequence>